<evidence type="ECO:0000256" key="2">
    <source>
        <dbReference type="SAM" id="Phobius"/>
    </source>
</evidence>
<proteinExistence type="predicted"/>
<sequence length="1247" mass="130494">MTPLPSKAAETTPQPKPAWRPRPPVATRPPERTGTGAPRPAVSNSAALALARTQPRGGLPAGAVRRPAPPPGTSNAAAVAAVAGQSAADAGVTVQATGKAGPTGRTHENLGTPAHGHAIAAHAAHTARHAAGGHAADGDVGARGASAVPHAAHGHVARHAVGPGQTPAPALGPVAQAGGDKGEHGAAPAGAAHDPAFQQLVGRVHGAAAGQRKHAPSSAKAAQAQAAAVSPPGETQGLAADKHVQEMDAQKPRAFNRAAFKAALLARIAATAPKTLGDAARFKEEGKLGAAKAELHGTVDDGKKEAAGPIADAAAKAPDQSGIPAKPVSPLAGPEPSPPPPDVGAGQAAPKPRPESEVSLKSGPAALDQQMSAAGVNDEQLKKSNEPAFQSALGAKQEVAVQSAVAPDKLRVDEKTTLAAARGGMGAVAHANLGAMHGARGKGLSASQALQIATKAADEAKRAEVSAHILGIYDKAKVAVEARLKRLDEEVDKTFDAGATAAQKAFEDYVDKRMTDYKVNRYLLTTGGSLLWAKDQILNLPDEVNAFYEGGRKLYIDQMDGVLDGVAATVETGLAETKAIISGARTEIASYVAGLDPALQEVGHKAATDIGKKLDELDQSVTDKQNDLIENITRKYNDALQKVDDRIGEMKAANKGLLDQAKEAVAGVIQTILNLKNMLLGVLARAANAIDLVIKDPIKFLGNLVSAVGLGVKNFASRIGEHLKQGFMEWLFGAVAQAGIQLPKTFDMKGIVTLVLQVLGLTYASFRARAVELLGEKVVSALETAAEIFKKLIAEGPAGVWEWIKEKLGDLKALVIDKIKEFIIQRVIVAGVTWLIGLLNPASAFVKACKAIYDIIMFFVERGSQILALVNAVIDSVTAIAMGQLGGAATMVETALARAIPVVIGFLASLLGVGGISEKIKSTIETIRRPFATARDWVINLAVKAVKAAGKFVAGLFGGKEKVKGKELYEDDPEKSAKVRAGLAALDTAEKAHEKNGKISRKDAESVAKEAKGKHPIFKSIIVVDGGKRWDYKYSASPEEIHAGGEMDEGEVLSPANIWEEVIANVQSKSDAKTHLDETSVRHGMQQLEKIFSTENVPSSQANEALRIIGQLADQALTETTGDKISARMRSVSGVANAALRAGGSGTIINAHHIQQVSKNVGTFPETKKERTYIPVKYKKAIEKWVNDLRNKGLSAEDINAKKAELVKVLRDQLFDDKHANLDQPLQEVEMVITTATAHSAAHKKIE</sequence>
<keyword evidence="4" id="KW-1185">Reference proteome</keyword>
<feature type="region of interest" description="Disordered" evidence="1">
    <location>
        <begin position="312"/>
        <end position="362"/>
    </location>
</feature>
<protein>
    <submittedName>
        <fullName evidence="3">Uncharacterized protein</fullName>
    </submittedName>
</protein>
<dbReference type="AlphaFoldDB" id="A0A6S7AV08"/>
<feature type="region of interest" description="Disordered" evidence="1">
    <location>
        <begin position="1"/>
        <end position="80"/>
    </location>
</feature>
<evidence type="ECO:0000313" key="4">
    <source>
        <dbReference type="Proteomes" id="UP000494365"/>
    </source>
</evidence>
<reference evidence="3 4" key="1">
    <citation type="submission" date="2020-04" db="EMBL/GenBank/DDBJ databases">
        <authorList>
            <person name="De Canck E."/>
        </authorList>
    </citation>
    <scope>NUCLEOTIDE SEQUENCE [LARGE SCALE GENOMIC DNA]</scope>
    <source>
        <strain evidence="3 4">LMG 28614</strain>
    </source>
</reference>
<dbReference type="Proteomes" id="UP000494365">
    <property type="component" value="Unassembled WGS sequence"/>
</dbReference>
<feature type="transmembrane region" description="Helical" evidence="2">
    <location>
        <begin position="895"/>
        <end position="916"/>
    </location>
</feature>
<evidence type="ECO:0000256" key="1">
    <source>
        <dbReference type="SAM" id="MobiDB-lite"/>
    </source>
</evidence>
<feature type="transmembrane region" description="Helical" evidence="2">
    <location>
        <begin position="866"/>
        <end position="889"/>
    </location>
</feature>
<dbReference type="EMBL" id="CADIKK010000002">
    <property type="protein sequence ID" value="CAB3778790.1"/>
    <property type="molecule type" value="Genomic_DNA"/>
</dbReference>
<feature type="compositionally biased region" description="Low complexity" evidence="1">
    <location>
        <begin position="216"/>
        <end position="232"/>
    </location>
</feature>
<feature type="region of interest" description="Disordered" evidence="1">
    <location>
        <begin position="159"/>
        <end position="190"/>
    </location>
</feature>
<evidence type="ECO:0000313" key="3">
    <source>
        <dbReference type="EMBL" id="CAB3778790.1"/>
    </source>
</evidence>
<keyword evidence="2" id="KW-0812">Transmembrane</keyword>
<gene>
    <name evidence="3" type="ORF">LMG28614_00734</name>
</gene>
<name>A0A6S7AV08_9BURK</name>
<feature type="compositionally biased region" description="Pro residues" evidence="1">
    <location>
        <begin position="14"/>
        <end position="27"/>
    </location>
</feature>
<keyword evidence="2" id="KW-1133">Transmembrane helix</keyword>
<keyword evidence="2" id="KW-0472">Membrane</keyword>
<feature type="compositionally biased region" description="Low complexity" evidence="1">
    <location>
        <begin position="55"/>
        <end position="66"/>
    </location>
</feature>
<dbReference type="RefSeq" id="WP_175148186.1">
    <property type="nucleotide sequence ID" value="NZ_CADIKK010000002.1"/>
</dbReference>
<feature type="region of interest" description="Disordered" evidence="1">
    <location>
        <begin position="205"/>
        <end position="235"/>
    </location>
</feature>
<accession>A0A6S7AV08</accession>
<feature type="transmembrane region" description="Helical" evidence="2">
    <location>
        <begin position="827"/>
        <end position="846"/>
    </location>
</feature>
<organism evidence="3 4">
    <name type="scientific">Paraburkholderia ultramafica</name>
    <dbReference type="NCBI Taxonomy" id="1544867"/>
    <lineage>
        <taxon>Bacteria</taxon>
        <taxon>Pseudomonadati</taxon>
        <taxon>Pseudomonadota</taxon>
        <taxon>Betaproteobacteria</taxon>
        <taxon>Burkholderiales</taxon>
        <taxon>Burkholderiaceae</taxon>
        <taxon>Paraburkholderia</taxon>
    </lineage>
</organism>
<feature type="compositionally biased region" description="Pro residues" evidence="1">
    <location>
        <begin position="333"/>
        <end position="342"/>
    </location>
</feature>